<dbReference type="PROSITE" id="PS00191">
    <property type="entry name" value="CYTOCHROME_B5_1"/>
    <property type="match status" value="1"/>
</dbReference>
<keyword evidence="3 4" id="KW-0408">Iron</keyword>
<dbReference type="InterPro" id="IPR001199">
    <property type="entry name" value="Cyt_B5-like_heme/steroid-bd"/>
</dbReference>
<keyword evidence="4" id="KW-0472">Membrane</keyword>
<keyword evidence="2 4" id="KW-0479">Metal-binding</keyword>
<evidence type="ECO:0000256" key="2">
    <source>
        <dbReference type="ARBA" id="ARBA00022723"/>
    </source>
</evidence>
<comment type="caution">
    <text evidence="6">The sequence shown here is derived from an EMBL/GenBank/DDBJ whole genome shotgun (WGS) entry which is preliminary data.</text>
</comment>
<evidence type="ECO:0000256" key="4">
    <source>
        <dbReference type="RuleBase" id="RU362121"/>
    </source>
</evidence>
<dbReference type="EMBL" id="CAJQZP010000458">
    <property type="protein sequence ID" value="CAG4962619.1"/>
    <property type="molecule type" value="Genomic_DNA"/>
</dbReference>
<feature type="transmembrane region" description="Helical" evidence="4">
    <location>
        <begin position="106"/>
        <end position="127"/>
    </location>
</feature>
<feature type="domain" description="Cytochrome b5 heme-binding" evidence="5">
    <location>
        <begin position="3"/>
        <end position="79"/>
    </location>
</feature>
<dbReference type="SMART" id="SM01117">
    <property type="entry name" value="Cyt-b5"/>
    <property type="match status" value="1"/>
</dbReference>
<dbReference type="PANTHER" id="PTHR19359">
    <property type="entry name" value="CYTOCHROME B5"/>
    <property type="match status" value="1"/>
</dbReference>
<evidence type="ECO:0000256" key="1">
    <source>
        <dbReference type="ARBA" id="ARBA00022617"/>
    </source>
</evidence>
<keyword evidence="7" id="KW-1185">Reference proteome</keyword>
<keyword evidence="1 4" id="KW-0349">Heme</keyword>
<protein>
    <submittedName>
        <fullName evidence="6">(apollo) hypothetical protein</fullName>
    </submittedName>
</protein>
<evidence type="ECO:0000259" key="5">
    <source>
        <dbReference type="PROSITE" id="PS50255"/>
    </source>
</evidence>
<proteinExistence type="inferred from homology"/>
<evidence type="ECO:0000313" key="7">
    <source>
        <dbReference type="Proteomes" id="UP000691718"/>
    </source>
</evidence>
<reference evidence="6" key="1">
    <citation type="submission" date="2021-04" db="EMBL/GenBank/DDBJ databases">
        <authorList>
            <person name="Tunstrom K."/>
        </authorList>
    </citation>
    <scope>NUCLEOTIDE SEQUENCE</scope>
</reference>
<dbReference type="GO" id="GO:0046872">
    <property type="term" value="F:metal ion binding"/>
    <property type="evidence" value="ECO:0007669"/>
    <property type="project" value="UniProtKB-UniRule"/>
</dbReference>
<dbReference type="GO" id="GO:0020037">
    <property type="term" value="F:heme binding"/>
    <property type="evidence" value="ECO:0007669"/>
    <property type="project" value="UniProtKB-UniRule"/>
</dbReference>
<dbReference type="GO" id="GO:0016020">
    <property type="term" value="C:membrane"/>
    <property type="evidence" value="ECO:0007669"/>
    <property type="project" value="TreeGrafter"/>
</dbReference>
<gene>
    <name evidence="6" type="ORF">PAPOLLO_LOCUS6823</name>
</gene>
<evidence type="ECO:0000313" key="6">
    <source>
        <dbReference type="EMBL" id="CAG4962619.1"/>
    </source>
</evidence>
<dbReference type="InterPro" id="IPR050668">
    <property type="entry name" value="Cytochrome_b5"/>
</dbReference>
<comment type="similarity">
    <text evidence="4">Belongs to the cytochrome b5 family.</text>
</comment>
<keyword evidence="4" id="KW-0812">Transmembrane</keyword>
<evidence type="ECO:0000256" key="3">
    <source>
        <dbReference type="ARBA" id="ARBA00023004"/>
    </source>
</evidence>
<sequence>MSLAQFKRKDIERRNRKDDAAFVIDNVVYDVTPFLEDHPGGIEVLLDNAGKDASRCFHDIGHSEDAKQWMKRYVIGEVVEEDKLELYRRATPVDENSSDELSLSGIVHVWGPPLVLAGLAIVAYMFLFS</sequence>
<name>A0A8S3WJ13_PARAO</name>
<accession>A0A8S3WJ13</accession>
<dbReference type="Pfam" id="PF00173">
    <property type="entry name" value="Cyt-b5"/>
    <property type="match status" value="1"/>
</dbReference>
<dbReference type="OrthoDB" id="260519at2759"/>
<keyword evidence="4" id="KW-1133">Transmembrane helix</keyword>
<dbReference type="InterPro" id="IPR018506">
    <property type="entry name" value="Cyt_B5_heme-BS"/>
</dbReference>
<dbReference type="PROSITE" id="PS50255">
    <property type="entry name" value="CYTOCHROME_B5_2"/>
    <property type="match status" value="1"/>
</dbReference>
<dbReference type="AlphaFoldDB" id="A0A8S3WJ13"/>
<dbReference type="Proteomes" id="UP000691718">
    <property type="component" value="Unassembled WGS sequence"/>
</dbReference>
<organism evidence="6 7">
    <name type="scientific">Parnassius apollo</name>
    <name type="common">Apollo butterfly</name>
    <name type="synonym">Papilio apollo</name>
    <dbReference type="NCBI Taxonomy" id="110799"/>
    <lineage>
        <taxon>Eukaryota</taxon>
        <taxon>Metazoa</taxon>
        <taxon>Ecdysozoa</taxon>
        <taxon>Arthropoda</taxon>
        <taxon>Hexapoda</taxon>
        <taxon>Insecta</taxon>
        <taxon>Pterygota</taxon>
        <taxon>Neoptera</taxon>
        <taxon>Endopterygota</taxon>
        <taxon>Lepidoptera</taxon>
        <taxon>Glossata</taxon>
        <taxon>Ditrysia</taxon>
        <taxon>Papilionoidea</taxon>
        <taxon>Papilionidae</taxon>
        <taxon>Parnassiinae</taxon>
        <taxon>Parnassini</taxon>
        <taxon>Parnassius</taxon>
        <taxon>Parnassius</taxon>
    </lineage>
</organism>